<dbReference type="PANTHER" id="PTHR22980:SF0">
    <property type="entry name" value="CENTROMERE PROTEIN S"/>
    <property type="match status" value="1"/>
</dbReference>
<dbReference type="EMBL" id="OZ019895">
    <property type="protein sequence ID" value="CAK9219631.1"/>
    <property type="molecule type" value="Genomic_DNA"/>
</dbReference>
<dbReference type="Pfam" id="PF15630">
    <property type="entry name" value="CENP-S"/>
    <property type="match status" value="1"/>
</dbReference>
<gene>
    <name evidence="6" type="ORF">CSSPTR1EN2_LOCUS14700</name>
</gene>
<keyword evidence="3" id="KW-0238">DNA-binding</keyword>
<keyword evidence="2" id="KW-0227">DNA damage</keyword>
<evidence type="ECO:0000256" key="3">
    <source>
        <dbReference type="ARBA" id="ARBA00023125"/>
    </source>
</evidence>
<evidence type="ECO:0000256" key="4">
    <source>
        <dbReference type="ARBA" id="ARBA00023204"/>
    </source>
</evidence>
<sequence length="125" mass="14170">MKKREGLSDSQCTGQRLRNRLKLAVIATAEREVQKHEMQISPHVMTALADLTFKYAEELAKDVELFAHHAGRKSVMVDDVLLAAHRNEDVVAKLRAFARSLTKSKEHQPEKKRKRAPNKEPDACA</sequence>
<comment type="similarity">
    <text evidence="1">Belongs to the TAF9 family. CENP-S/MHF1 subfamily.</text>
</comment>
<dbReference type="CDD" id="cd22919">
    <property type="entry name" value="HFD_CENP-S"/>
    <property type="match status" value="1"/>
</dbReference>
<dbReference type="SUPFAM" id="SSF47113">
    <property type="entry name" value="Histone-fold"/>
    <property type="match status" value="1"/>
</dbReference>
<reference evidence="6" key="1">
    <citation type="submission" date="2024-02" db="EMBL/GenBank/DDBJ databases">
        <authorList>
            <consortium name="ELIXIR-Norway"/>
            <consortium name="Elixir Norway"/>
        </authorList>
    </citation>
    <scope>NUCLEOTIDE SEQUENCE</scope>
</reference>
<evidence type="ECO:0000313" key="7">
    <source>
        <dbReference type="Proteomes" id="UP001497512"/>
    </source>
</evidence>
<evidence type="ECO:0000256" key="2">
    <source>
        <dbReference type="ARBA" id="ARBA00022763"/>
    </source>
</evidence>
<accession>A0ABP0UEJ4</accession>
<keyword evidence="7" id="KW-1185">Reference proteome</keyword>
<proteinExistence type="inferred from homology"/>
<protein>
    <recommendedName>
        <fullName evidence="8">Centromere protein S</fullName>
    </recommendedName>
</protein>
<organism evidence="6 7">
    <name type="scientific">Sphagnum troendelagicum</name>
    <dbReference type="NCBI Taxonomy" id="128251"/>
    <lineage>
        <taxon>Eukaryota</taxon>
        <taxon>Viridiplantae</taxon>
        <taxon>Streptophyta</taxon>
        <taxon>Embryophyta</taxon>
        <taxon>Bryophyta</taxon>
        <taxon>Sphagnophytina</taxon>
        <taxon>Sphagnopsida</taxon>
        <taxon>Sphagnales</taxon>
        <taxon>Sphagnaceae</taxon>
        <taxon>Sphagnum</taxon>
    </lineage>
</organism>
<evidence type="ECO:0008006" key="8">
    <source>
        <dbReference type="Google" id="ProtNLM"/>
    </source>
</evidence>
<evidence type="ECO:0000256" key="5">
    <source>
        <dbReference type="SAM" id="MobiDB-lite"/>
    </source>
</evidence>
<dbReference type="Proteomes" id="UP001497512">
    <property type="component" value="Chromosome 3"/>
</dbReference>
<dbReference type="InterPro" id="IPR009072">
    <property type="entry name" value="Histone-fold"/>
</dbReference>
<feature type="region of interest" description="Disordered" evidence="5">
    <location>
        <begin position="101"/>
        <end position="125"/>
    </location>
</feature>
<evidence type="ECO:0000313" key="6">
    <source>
        <dbReference type="EMBL" id="CAK9219631.1"/>
    </source>
</evidence>
<dbReference type="PANTHER" id="PTHR22980">
    <property type="entry name" value="CORTISTATIN"/>
    <property type="match status" value="1"/>
</dbReference>
<dbReference type="InterPro" id="IPR029003">
    <property type="entry name" value="CENP-S/Mhf1"/>
</dbReference>
<keyword evidence="4" id="KW-0234">DNA repair</keyword>
<evidence type="ECO:0000256" key="1">
    <source>
        <dbReference type="ARBA" id="ARBA00006612"/>
    </source>
</evidence>
<name>A0ABP0UEJ4_9BRYO</name>
<dbReference type="Gene3D" id="1.10.20.10">
    <property type="entry name" value="Histone, subunit A"/>
    <property type="match status" value="1"/>
</dbReference>